<gene>
    <name evidence="2" type="ORF">SAMN02745121_08575</name>
</gene>
<accession>A0A1I2IFT3</accession>
<feature type="region of interest" description="Disordered" evidence="1">
    <location>
        <begin position="163"/>
        <end position="184"/>
    </location>
</feature>
<proteinExistence type="predicted"/>
<dbReference type="AlphaFoldDB" id="A0A1I2IFT3"/>
<dbReference type="EMBL" id="FOMX01000060">
    <property type="protein sequence ID" value="SFF39411.1"/>
    <property type="molecule type" value="Genomic_DNA"/>
</dbReference>
<dbReference type="RefSeq" id="WP_096331024.1">
    <property type="nucleotide sequence ID" value="NZ_FOMX01000060.1"/>
</dbReference>
<reference evidence="3" key="1">
    <citation type="submission" date="2016-10" db="EMBL/GenBank/DDBJ databases">
        <authorList>
            <person name="Varghese N."/>
            <person name="Submissions S."/>
        </authorList>
    </citation>
    <scope>NUCLEOTIDE SEQUENCE [LARGE SCALE GENOMIC DNA]</scope>
    <source>
        <strain evidence="3">ATCC 25963</strain>
    </source>
</reference>
<protein>
    <submittedName>
        <fullName evidence="2">Uncharacterized protein</fullName>
    </submittedName>
</protein>
<dbReference type="Proteomes" id="UP000199400">
    <property type="component" value="Unassembled WGS sequence"/>
</dbReference>
<evidence type="ECO:0000313" key="3">
    <source>
        <dbReference type="Proteomes" id="UP000199400"/>
    </source>
</evidence>
<feature type="compositionally biased region" description="Basic and acidic residues" evidence="1">
    <location>
        <begin position="42"/>
        <end position="75"/>
    </location>
</feature>
<keyword evidence="3" id="KW-1185">Reference proteome</keyword>
<feature type="region of interest" description="Disordered" evidence="1">
    <location>
        <begin position="42"/>
        <end position="109"/>
    </location>
</feature>
<evidence type="ECO:0000256" key="1">
    <source>
        <dbReference type="SAM" id="MobiDB-lite"/>
    </source>
</evidence>
<sequence length="263" mass="28758">MASPKNKTTTKEPRCAAIARRLAAARKLVSRLEEQLAKVQAAEEARAKAKADKLRARHERELERTRKRQERERTKAGVAHRCTVRSSAPRARRRAGASKSTASAPNPGAAKPAYLILHASVNGPPTWSWRPMGAKRSKGTGFTSRDAAAASLKAAGYVLVDPPAGPPRPAPKARTSGAVPKAGGGELDELLRAKSTAEMEDFIQGIHAQARDLQRAGKDAEYERLMRQARPFLDHYEQLVMQQTSGRSRRRRQDTSTGPLFGN</sequence>
<organism evidence="2 3">
    <name type="scientific">Nannocystis exedens</name>
    <dbReference type="NCBI Taxonomy" id="54"/>
    <lineage>
        <taxon>Bacteria</taxon>
        <taxon>Pseudomonadati</taxon>
        <taxon>Myxococcota</taxon>
        <taxon>Polyangia</taxon>
        <taxon>Nannocystales</taxon>
        <taxon>Nannocystaceae</taxon>
        <taxon>Nannocystis</taxon>
    </lineage>
</organism>
<feature type="region of interest" description="Disordered" evidence="1">
    <location>
        <begin position="242"/>
        <end position="263"/>
    </location>
</feature>
<name>A0A1I2IFT3_9BACT</name>
<evidence type="ECO:0000313" key="2">
    <source>
        <dbReference type="EMBL" id="SFF39411.1"/>
    </source>
</evidence>